<dbReference type="Proteomes" id="UP001162480">
    <property type="component" value="Chromosome 8"/>
</dbReference>
<organism evidence="2 3">
    <name type="scientific">Octopus vulgaris</name>
    <name type="common">Common octopus</name>
    <dbReference type="NCBI Taxonomy" id="6645"/>
    <lineage>
        <taxon>Eukaryota</taxon>
        <taxon>Metazoa</taxon>
        <taxon>Spiralia</taxon>
        <taxon>Lophotrochozoa</taxon>
        <taxon>Mollusca</taxon>
        <taxon>Cephalopoda</taxon>
        <taxon>Coleoidea</taxon>
        <taxon>Octopodiformes</taxon>
        <taxon>Octopoda</taxon>
        <taxon>Incirrata</taxon>
        <taxon>Octopodidae</taxon>
        <taxon>Octopus</taxon>
    </lineage>
</organism>
<evidence type="ECO:0000259" key="1">
    <source>
        <dbReference type="Pfam" id="PF13843"/>
    </source>
</evidence>
<proteinExistence type="predicted"/>
<name>A0AA36F615_OCTVU</name>
<dbReference type="Pfam" id="PF13843">
    <property type="entry name" value="DDE_Tnp_1_7"/>
    <property type="match status" value="1"/>
</dbReference>
<reference evidence="2" key="1">
    <citation type="submission" date="2023-08" db="EMBL/GenBank/DDBJ databases">
        <authorList>
            <person name="Alioto T."/>
            <person name="Alioto T."/>
            <person name="Gomez Garrido J."/>
        </authorList>
    </citation>
    <scope>NUCLEOTIDE SEQUENCE</scope>
</reference>
<feature type="domain" description="PiggyBac transposable element-derived protein" evidence="1">
    <location>
        <begin position="15"/>
        <end position="127"/>
    </location>
</feature>
<evidence type="ECO:0000313" key="3">
    <source>
        <dbReference type="Proteomes" id="UP001162480"/>
    </source>
</evidence>
<protein>
    <recommendedName>
        <fullName evidence="1">PiggyBac transposable element-derived protein domain-containing protein</fullName>
    </recommendedName>
</protein>
<dbReference type="PANTHER" id="PTHR46599:SF6">
    <property type="entry name" value="DUAL SPECIFICITY PHOSPHATASE 26"/>
    <property type="match status" value="1"/>
</dbReference>
<gene>
    <name evidence="2" type="ORF">OCTVUL_1B010997</name>
</gene>
<accession>A0AA36F615</accession>
<keyword evidence="3" id="KW-1185">Reference proteome</keyword>
<dbReference type="InterPro" id="IPR029526">
    <property type="entry name" value="PGBD"/>
</dbReference>
<sequence length="128" mass="15164">MVLAEQELELRNLLEVIRKWTNVEGEVVYKDKWKEIGHSELKKFIGLIIFIDVYKSKHENVTQLWSQEDGRQIFNKIMSQGKFQQILQMLCLDATARRKKRSDDKLESIREVLEIWNPNLQDGYVPSS</sequence>
<evidence type="ECO:0000313" key="2">
    <source>
        <dbReference type="EMBL" id="CAI9727131.1"/>
    </source>
</evidence>
<dbReference type="PANTHER" id="PTHR46599">
    <property type="entry name" value="PIGGYBAC TRANSPOSABLE ELEMENT-DERIVED PROTEIN 4"/>
    <property type="match status" value="1"/>
</dbReference>
<dbReference type="EMBL" id="OX597821">
    <property type="protein sequence ID" value="CAI9727131.1"/>
    <property type="molecule type" value="Genomic_DNA"/>
</dbReference>
<dbReference type="AlphaFoldDB" id="A0AA36F615"/>